<dbReference type="GO" id="GO:0016887">
    <property type="term" value="F:ATP hydrolysis activity"/>
    <property type="evidence" value="ECO:0007669"/>
    <property type="project" value="InterPro"/>
</dbReference>
<dbReference type="PANTHER" id="PTHR24221:SF402">
    <property type="entry name" value="IRON-SULFUR CLUSTERS TRANSPORTER ABCB7, MITOCHONDRIAL"/>
    <property type="match status" value="1"/>
</dbReference>
<evidence type="ECO:0000256" key="4">
    <source>
        <dbReference type="ARBA" id="ARBA00022692"/>
    </source>
</evidence>
<dbReference type="SUPFAM" id="SSF90123">
    <property type="entry name" value="ABC transporter transmembrane region"/>
    <property type="match status" value="1"/>
</dbReference>
<evidence type="ECO:0000256" key="2">
    <source>
        <dbReference type="ARBA" id="ARBA00011738"/>
    </source>
</evidence>
<evidence type="ECO:0000256" key="6">
    <source>
        <dbReference type="ARBA" id="ARBA00022792"/>
    </source>
</evidence>
<evidence type="ECO:0000313" key="21">
    <source>
        <dbReference type="EMBL" id="KAJ3176763.1"/>
    </source>
</evidence>
<dbReference type="InterPro" id="IPR003593">
    <property type="entry name" value="AAA+_ATPase"/>
</dbReference>
<dbReference type="GO" id="GO:0140466">
    <property type="term" value="P:iron-sulfur cluster export from the mitochondrion"/>
    <property type="evidence" value="ECO:0007669"/>
    <property type="project" value="UniProtKB-ARBA"/>
</dbReference>
<keyword evidence="22" id="KW-1185">Reference proteome</keyword>
<evidence type="ECO:0000256" key="9">
    <source>
        <dbReference type="ARBA" id="ARBA00022967"/>
    </source>
</evidence>
<evidence type="ECO:0000256" key="3">
    <source>
        <dbReference type="ARBA" id="ARBA00022448"/>
    </source>
</evidence>
<dbReference type="CDD" id="cd03253">
    <property type="entry name" value="ABCC_ATM1_transporter"/>
    <property type="match status" value="1"/>
</dbReference>
<keyword evidence="5" id="KW-0547">Nucleotide-binding</keyword>
<keyword evidence="9" id="KW-1278">Translocase</keyword>
<dbReference type="EMBL" id="JADGJQ010000038">
    <property type="protein sequence ID" value="KAJ3176763.1"/>
    <property type="molecule type" value="Genomic_DNA"/>
</dbReference>
<feature type="region of interest" description="Disordered" evidence="17">
    <location>
        <begin position="704"/>
        <end position="754"/>
    </location>
</feature>
<keyword evidence="8" id="KW-0809">Transit peptide</keyword>
<reference evidence="21" key="1">
    <citation type="submission" date="2020-05" db="EMBL/GenBank/DDBJ databases">
        <title>Phylogenomic resolution of chytrid fungi.</title>
        <authorList>
            <person name="Stajich J.E."/>
            <person name="Amses K."/>
            <person name="Simmons R."/>
            <person name="Seto K."/>
            <person name="Myers J."/>
            <person name="Bonds A."/>
            <person name="Quandt C.A."/>
            <person name="Barry K."/>
            <person name="Liu P."/>
            <person name="Grigoriev I."/>
            <person name="Longcore J.E."/>
            <person name="James T.Y."/>
        </authorList>
    </citation>
    <scope>NUCLEOTIDE SEQUENCE</scope>
    <source>
        <strain evidence="21">JEL0379</strain>
    </source>
</reference>
<evidence type="ECO:0000256" key="10">
    <source>
        <dbReference type="ARBA" id="ARBA00022989"/>
    </source>
</evidence>
<dbReference type="PROSITE" id="PS00211">
    <property type="entry name" value="ABC_TRANSPORTER_1"/>
    <property type="match status" value="1"/>
</dbReference>
<accession>A0AAD5THL6</accession>
<evidence type="ECO:0000256" key="13">
    <source>
        <dbReference type="ARBA" id="ARBA00024363"/>
    </source>
</evidence>
<feature type="compositionally biased region" description="Basic and acidic residues" evidence="17">
    <location>
        <begin position="724"/>
        <end position="744"/>
    </location>
</feature>
<feature type="domain" description="ABC transmembrane type-1" evidence="20">
    <location>
        <begin position="133"/>
        <end position="421"/>
    </location>
</feature>
<dbReference type="GO" id="GO:0005743">
    <property type="term" value="C:mitochondrial inner membrane"/>
    <property type="evidence" value="ECO:0007669"/>
    <property type="project" value="UniProtKB-SubCell"/>
</dbReference>
<evidence type="ECO:0000256" key="15">
    <source>
        <dbReference type="ARBA" id="ARBA00040792"/>
    </source>
</evidence>
<evidence type="ECO:0000256" key="16">
    <source>
        <dbReference type="ARBA" id="ARBA00045666"/>
    </source>
</evidence>
<comment type="subcellular location">
    <subcellularLocation>
        <location evidence="1">Mitochondrion inner membrane</location>
        <topology evidence="1">Multi-pass membrane protein</topology>
    </subcellularLocation>
</comment>
<keyword evidence="6" id="KW-0999">Mitochondrion inner membrane</keyword>
<feature type="transmembrane region" description="Helical" evidence="18">
    <location>
        <begin position="252"/>
        <end position="272"/>
    </location>
</feature>
<comment type="function">
    <text evidence="16">Performs an essential function in the generation of cytoplasmic iron-sulfur proteins by mediating the ATP-dependent export of Fe/S cluster precursors synthesized by NFS1 and other mitochondrial proteins. Hydrolyzes ATP. Binds glutathione and may function by transporting a glutathione-conjugated iron-sulfur compound.</text>
</comment>
<dbReference type="GO" id="GO:0140359">
    <property type="term" value="F:ABC-type transporter activity"/>
    <property type="evidence" value="ECO:0007669"/>
    <property type="project" value="InterPro"/>
</dbReference>
<dbReference type="SUPFAM" id="SSF52540">
    <property type="entry name" value="P-loop containing nucleoside triphosphate hydrolases"/>
    <property type="match status" value="1"/>
</dbReference>
<comment type="caution">
    <text evidence="21">The sequence shown here is derived from an EMBL/GenBank/DDBJ whole genome shotgun (WGS) entry which is preliminary data.</text>
</comment>
<dbReference type="FunFam" id="3.40.50.300:FF:000287">
    <property type="entry name" value="Multidrug ABC transporter ATP-binding protein"/>
    <property type="match status" value="1"/>
</dbReference>
<feature type="domain" description="ABC transporter" evidence="19">
    <location>
        <begin position="456"/>
        <end position="703"/>
    </location>
</feature>
<sequence>MSTYLHLCLPRVGLTTILPWVRAHPLQTPRCIARSLVTVSRARRGAIGMNPKASLLPHISAIQLRSSATDSSNRAAPASATSQPTLTPSPIPAPPEPSTYPAFGTPAADWQIVKELGAYLWPKNEPAIKARVVIALSLLIGGKVLNVNVPILFKQVVDALQPMPMADATVMTVAGTVLLGYGAARLGSSLFQELRTAVFGRVAQRAIRYASKEIFYHLLRLDLSFHLSRQTGGLTRAIDRGTKGINQILSSMVFHVVPTALEIAMVCGILGFSFGPAYAAVTLATMSAYAVFTFATTTWRVQFRKQMNSADNKAASVATDALLNFEAVKYFTNERFEMQRYDRSLAKYEGAAIKSVTSLALLNAGQSAIFSLALTSTMWMASQGIVAGTMTVGDLVMVNGLLFQLSMPLNFLGTVYRETRQSLIDMDTMFRLRHVKSQMPLAESAPPLALTKGGEISLRNVKFAYHPGRTILDGVDVTIPAGKSVAFVGPSGCGKSTILRLLFRFFDPQAGSVAIDGQDVRGLTLNSLRQSMGVVPQDTILFNQTIYYNILYGRPDATKEEVEEAARKARIHDVIVNNFPEGYQTKVGERGLMISGGEKQRVQLARTFLKNPPIMLFDEATSALDQGTETAIMQTIRDFLHEPHPSTAAAGLGSRTAVFIAHRLRTIMDCDQIVVMSEGKVAEVGTHEELLELGGVYAGMWQAQQEGSSPAAESTARVEDEEEVRGHLRGEDEVGEDEGKKKENAVLPEVPPSP</sequence>
<gene>
    <name evidence="21" type="primary">ATM1</name>
    <name evidence="21" type="ORF">HDU87_004902</name>
</gene>
<keyword evidence="3" id="KW-0813">Transport</keyword>
<keyword evidence="10 18" id="KW-1133">Transmembrane helix</keyword>
<dbReference type="PROSITE" id="PS50929">
    <property type="entry name" value="ABC_TM1F"/>
    <property type="match status" value="1"/>
</dbReference>
<keyword evidence="11" id="KW-0496">Mitochondrion</keyword>
<feature type="transmembrane region" description="Helical" evidence="18">
    <location>
        <begin position="132"/>
        <end position="153"/>
    </location>
</feature>
<dbReference type="InterPro" id="IPR011527">
    <property type="entry name" value="ABC1_TM_dom"/>
</dbReference>
<evidence type="ECO:0000256" key="5">
    <source>
        <dbReference type="ARBA" id="ARBA00022741"/>
    </source>
</evidence>
<feature type="compositionally biased region" description="Polar residues" evidence="17">
    <location>
        <begin position="70"/>
        <end position="83"/>
    </location>
</feature>
<keyword evidence="7" id="KW-0067">ATP-binding</keyword>
<keyword evidence="12 18" id="KW-0472">Membrane</keyword>
<dbReference type="PANTHER" id="PTHR24221">
    <property type="entry name" value="ATP-BINDING CASSETTE SUB-FAMILY B"/>
    <property type="match status" value="1"/>
</dbReference>
<organism evidence="21 22">
    <name type="scientific">Geranomyces variabilis</name>
    <dbReference type="NCBI Taxonomy" id="109894"/>
    <lineage>
        <taxon>Eukaryota</taxon>
        <taxon>Fungi</taxon>
        <taxon>Fungi incertae sedis</taxon>
        <taxon>Chytridiomycota</taxon>
        <taxon>Chytridiomycota incertae sedis</taxon>
        <taxon>Chytridiomycetes</taxon>
        <taxon>Spizellomycetales</taxon>
        <taxon>Powellomycetaceae</taxon>
        <taxon>Geranomyces</taxon>
    </lineage>
</organism>
<proteinExistence type="inferred from homology"/>
<dbReference type="AlphaFoldDB" id="A0AAD5THL6"/>
<dbReference type="Gene3D" id="1.20.1560.10">
    <property type="entry name" value="ABC transporter type 1, transmembrane domain"/>
    <property type="match status" value="1"/>
</dbReference>
<evidence type="ECO:0000256" key="7">
    <source>
        <dbReference type="ARBA" id="ARBA00022840"/>
    </source>
</evidence>
<dbReference type="Pfam" id="PF00664">
    <property type="entry name" value="ABC_membrane"/>
    <property type="match status" value="1"/>
</dbReference>
<dbReference type="InterPro" id="IPR003439">
    <property type="entry name" value="ABC_transporter-like_ATP-bd"/>
</dbReference>
<feature type="compositionally biased region" description="Pro residues" evidence="17">
    <location>
        <begin position="87"/>
        <end position="98"/>
    </location>
</feature>
<dbReference type="GO" id="GO:0005524">
    <property type="term" value="F:ATP binding"/>
    <property type="evidence" value="ECO:0007669"/>
    <property type="project" value="UniProtKB-KW"/>
</dbReference>
<feature type="transmembrane region" description="Helical" evidence="18">
    <location>
        <begin position="165"/>
        <end position="184"/>
    </location>
</feature>
<evidence type="ECO:0000259" key="19">
    <source>
        <dbReference type="PROSITE" id="PS50893"/>
    </source>
</evidence>
<evidence type="ECO:0000256" key="17">
    <source>
        <dbReference type="SAM" id="MobiDB-lite"/>
    </source>
</evidence>
<dbReference type="SMART" id="SM00382">
    <property type="entry name" value="AAA"/>
    <property type="match status" value="1"/>
</dbReference>
<evidence type="ECO:0000256" key="8">
    <source>
        <dbReference type="ARBA" id="ARBA00022946"/>
    </source>
</evidence>
<comment type="similarity">
    <text evidence="13">Belongs to the ABC transporter superfamily. ABCB family. Heavy Metal importer (TC 3.A.1.210) subfamily.</text>
</comment>
<evidence type="ECO:0000256" key="1">
    <source>
        <dbReference type="ARBA" id="ARBA00004448"/>
    </source>
</evidence>
<dbReference type="InterPro" id="IPR017871">
    <property type="entry name" value="ABC_transporter-like_CS"/>
</dbReference>
<dbReference type="Pfam" id="PF00005">
    <property type="entry name" value="ABC_tran"/>
    <property type="match status" value="1"/>
</dbReference>
<evidence type="ECO:0000256" key="11">
    <source>
        <dbReference type="ARBA" id="ARBA00023128"/>
    </source>
</evidence>
<name>A0AAD5THL6_9FUNG</name>
<dbReference type="GO" id="GO:0006879">
    <property type="term" value="P:intracellular iron ion homeostasis"/>
    <property type="evidence" value="ECO:0007669"/>
    <property type="project" value="TreeGrafter"/>
</dbReference>
<dbReference type="FunFam" id="1.20.1560.10:FF:000004">
    <property type="entry name" value="ATP-binding cassette sub-family B member 7"/>
    <property type="match status" value="1"/>
</dbReference>
<evidence type="ECO:0000256" key="18">
    <source>
        <dbReference type="SAM" id="Phobius"/>
    </source>
</evidence>
<keyword evidence="4 18" id="KW-0812">Transmembrane</keyword>
<evidence type="ECO:0000313" key="22">
    <source>
        <dbReference type="Proteomes" id="UP001212152"/>
    </source>
</evidence>
<comment type="subunit">
    <text evidence="2">Homodimer.</text>
</comment>
<dbReference type="Gene3D" id="3.40.50.300">
    <property type="entry name" value="P-loop containing nucleotide triphosphate hydrolases"/>
    <property type="match status" value="1"/>
</dbReference>
<protein>
    <recommendedName>
        <fullName evidence="14">Iron-sulfur clusters transporter ATM1, mitochondrial</fullName>
    </recommendedName>
    <alternativeName>
        <fullName evidence="15">Iron-sulfur clusters transporter atm1, mitochondrial</fullName>
    </alternativeName>
</protein>
<dbReference type="Proteomes" id="UP001212152">
    <property type="component" value="Unassembled WGS sequence"/>
</dbReference>
<dbReference type="InterPro" id="IPR027417">
    <property type="entry name" value="P-loop_NTPase"/>
</dbReference>
<evidence type="ECO:0000256" key="14">
    <source>
        <dbReference type="ARBA" id="ARBA00039906"/>
    </source>
</evidence>
<evidence type="ECO:0000256" key="12">
    <source>
        <dbReference type="ARBA" id="ARBA00023136"/>
    </source>
</evidence>
<dbReference type="InterPro" id="IPR036640">
    <property type="entry name" value="ABC1_TM_sf"/>
</dbReference>
<dbReference type="PROSITE" id="PS50893">
    <property type="entry name" value="ABC_TRANSPORTER_2"/>
    <property type="match status" value="1"/>
</dbReference>
<dbReference type="CDD" id="cd18582">
    <property type="entry name" value="ABC_6TM_ATM1_ABCB7"/>
    <property type="match status" value="1"/>
</dbReference>
<feature type="transmembrane region" description="Helical" evidence="18">
    <location>
        <begin position="278"/>
        <end position="299"/>
    </location>
</feature>
<feature type="region of interest" description="Disordered" evidence="17">
    <location>
        <begin position="70"/>
        <end position="98"/>
    </location>
</feature>
<dbReference type="InterPro" id="IPR039421">
    <property type="entry name" value="Type_1_exporter"/>
</dbReference>
<evidence type="ECO:0000259" key="20">
    <source>
        <dbReference type="PROSITE" id="PS50929"/>
    </source>
</evidence>